<evidence type="ECO:0000313" key="1">
    <source>
        <dbReference type="EMBL" id="MQT78436.1"/>
    </source>
</evidence>
<protein>
    <submittedName>
        <fullName evidence="1">Uncharacterized protein</fullName>
    </submittedName>
</protein>
<dbReference type="AlphaFoldDB" id="A0A7X1X132"/>
<gene>
    <name evidence="1" type="ORF">GHO37_30000</name>
</gene>
<proteinExistence type="predicted"/>
<feature type="non-terminal residue" evidence="1">
    <location>
        <position position="1"/>
    </location>
</feature>
<dbReference type="Proteomes" id="UP000447574">
    <property type="component" value="Unassembled WGS sequence"/>
</dbReference>
<organism evidence="1 2">
    <name type="scientific">Pseudomonas helleri</name>
    <dbReference type="NCBI Taxonomy" id="1608996"/>
    <lineage>
        <taxon>Bacteria</taxon>
        <taxon>Pseudomonadati</taxon>
        <taxon>Pseudomonadota</taxon>
        <taxon>Gammaproteobacteria</taxon>
        <taxon>Pseudomonadales</taxon>
        <taxon>Pseudomonadaceae</taxon>
        <taxon>Pseudomonas</taxon>
    </lineage>
</organism>
<accession>A0A7X1X132</accession>
<name>A0A7X1X132_9PSED</name>
<sequence>TVVIPDCHRAISWASMAGTLLSEVTGLARLSGVVQKQTKRPGACHVAGDVRAASA</sequence>
<evidence type="ECO:0000313" key="2">
    <source>
        <dbReference type="Proteomes" id="UP000447574"/>
    </source>
</evidence>
<dbReference type="EMBL" id="WIWF01000510">
    <property type="protein sequence ID" value="MQT78436.1"/>
    <property type="molecule type" value="Genomic_DNA"/>
</dbReference>
<comment type="caution">
    <text evidence="1">The sequence shown here is derived from an EMBL/GenBank/DDBJ whole genome shotgun (WGS) entry which is preliminary data.</text>
</comment>
<reference evidence="1 2" key="1">
    <citation type="submission" date="2019-10" db="EMBL/GenBank/DDBJ databases">
        <title>Evaluation of single-gene subtyping targets for Pseudomonas.</title>
        <authorList>
            <person name="Reichler S.J."/>
            <person name="Orsi R.H."/>
            <person name="Wiedmann M."/>
            <person name="Martin N.H."/>
            <person name="Murphy S.I."/>
        </authorList>
    </citation>
    <scope>NUCLEOTIDE SEQUENCE [LARGE SCALE GENOMIC DNA]</scope>
    <source>
        <strain evidence="1 2">FSL R10-2932</strain>
    </source>
</reference>